<evidence type="ECO:0000313" key="2">
    <source>
        <dbReference type="Proteomes" id="UP001149821"/>
    </source>
</evidence>
<organism evidence="1 2">
    <name type="scientific">Enterovibrio qingdaonensis</name>
    <dbReference type="NCBI Taxonomy" id="2899818"/>
    <lineage>
        <taxon>Bacteria</taxon>
        <taxon>Pseudomonadati</taxon>
        <taxon>Pseudomonadota</taxon>
        <taxon>Gammaproteobacteria</taxon>
        <taxon>Vibrionales</taxon>
        <taxon>Vibrionaceae</taxon>
        <taxon>Enterovibrio</taxon>
    </lineage>
</organism>
<dbReference type="Proteomes" id="UP001149821">
    <property type="component" value="Unassembled WGS sequence"/>
</dbReference>
<dbReference type="EMBL" id="JAJUBB010000003">
    <property type="protein sequence ID" value="MDD1780759.1"/>
    <property type="molecule type" value="Genomic_DNA"/>
</dbReference>
<accession>A0ABT5QIF0</accession>
<gene>
    <name evidence="1" type="ORF">LRP49_06025</name>
</gene>
<evidence type="ECO:0000313" key="1">
    <source>
        <dbReference type="EMBL" id="MDD1780759.1"/>
    </source>
</evidence>
<name>A0ABT5QIF0_9GAMM</name>
<reference evidence="1" key="1">
    <citation type="submission" date="2021-12" db="EMBL/GenBank/DDBJ databases">
        <title>Enterovibrio ZSDZ35 sp. nov. and Enterovibrio ZSDZ42 sp. nov., isolated from coastal seawater in Qingdao.</title>
        <authorList>
            <person name="Zhang P."/>
        </authorList>
    </citation>
    <scope>NUCLEOTIDE SEQUENCE</scope>
    <source>
        <strain evidence="1">ZSDZ35</strain>
    </source>
</reference>
<keyword evidence="2" id="KW-1185">Reference proteome</keyword>
<protein>
    <submittedName>
        <fullName evidence="1">Uncharacterized protein</fullName>
    </submittedName>
</protein>
<proteinExistence type="predicted"/>
<dbReference type="RefSeq" id="WP_274140907.1">
    <property type="nucleotide sequence ID" value="NZ_JAJUBB010000003.1"/>
</dbReference>
<sequence>MLESNYIKHPLNCEKCNALTPHIELPQEESASVDGDKNKTQYIMSFFSSDETSPIASYDDDVAKYKCEKCGTVSQQ</sequence>
<comment type="caution">
    <text evidence="1">The sequence shown here is derived from an EMBL/GenBank/DDBJ whole genome shotgun (WGS) entry which is preliminary data.</text>
</comment>